<evidence type="ECO:0000256" key="4">
    <source>
        <dbReference type="ARBA" id="ARBA00023163"/>
    </source>
</evidence>
<dbReference type="InterPro" id="IPR001005">
    <property type="entry name" value="SANT/Myb"/>
</dbReference>
<sequence>MSSLGGQQQQHGHGEARARLRWTRQLHDRFVLAVAQLGGADKATPKSVLREMAVPGLTLHHLKSHLQKYRLAVSRGLASPLGDNGDGTNERSSSSESQPDEYDDDTVAELHGASSRSMARMQREVQRKLQEQIEVQRHLQLRIEAQGRYLQSVLRRAQEILANDHSLGSPAGAEAAKAELSELASTVETAGCLSSSCSCCCCSPSPSPTRHLSSDSCVTSSSSEAAGAKWLQLHTCAGTRDCSDVEQPVLQGESTFLQSLAAEDEDGTSSEIDLNR</sequence>
<dbReference type="InterPro" id="IPR046955">
    <property type="entry name" value="PHR1-like"/>
</dbReference>
<evidence type="ECO:0000313" key="8">
    <source>
        <dbReference type="EMBL" id="CAD6245157.1"/>
    </source>
</evidence>
<dbReference type="InterPro" id="IPR025756">
    <property type="entry name" value="Myb_CC_LHEQLE"/>
</dbReference>
<dbReference type="Gene3D" id="1.10.10.60">
    <property type="entry name" value="Homeodomain-like"/>
    <property type="match status" value="1"/>
</dbReference>
<dbReference type="InterPro" id="IPR017930">
    <property type="entry name" value="Myb_dom"/>
</dbReference>
<evidence type="ECO:0000256" key="1">
    <source>
        <dbReference type="ARBA" id="ARBA00004123"/>
    </source>
</evidence>
<reference evidence="8" key="1">
    <citation type="submission" date="2020-10" db="EMBL/GenBank/DDBJ databases">
        <authorList>
            <person name="Han B."/>
            <person name="Lu T."/>
            <person name="Zhao Q."/>
            <person name="Huang X."/>
            <person name="Zhao Y."/>
        </authorList>
    </citation>
    <scope>NUCLEOTIDE SEQUENCE</scope>
</reference>
<dbReference type="EMBL" id="CAJGYO010000007">
    <property type="protein sequence ID" value="CAD6245157.1"/>
    <property type="molecule type" value="Genomic_DNA"/>
</dbReference>
<dbReference type="NCBIfam" id="TIGR01557">
    <property type="entry name" value="myb_SHAQKYF"/>
    <property type="match status" value="1"/>
</dbReference>
<dbReference type="Pfam" id="PF00249">
    <property type="entry name" value="Myb_DNA-binding"/>
    <property type="match status" value="1"/>
</dbReference>
<comment type="subcellular location">
    <subcellularLocation>
        <location evidence="1">Nucleus</location>
    </subcellularLocation>
</comment>
<organism evidence="8 9">
    <name type="scientific">Miscanthus lutarioriparius</name>
    <dbReference type="NCBI Taxonomy" id="422564"/>
    <lineage>
        <taxon>Eukaryota</taxon>
        <taxon>Viridiplantae</taxon>
        <taxon>Streptophyta</taxon>
        <taxon>Embryophyta</taxon>
        <taxon>Tracheophyta</taxon>
        <taxon>Spermatophyta</taxon>
        <taxon>Magnoliopsida</taxon>
        <taxon>Liliopsida</taxon>
        <taxon>Poales</taxon>
        <taxon>Poaceae</taxon>
        <taxon>PACMAD clade</taxon>
        <taxon>Panicoideae</taxon>
        <taxon>Andropogonodae</taxon>
        <taxon>Andropogoneae</taxon>
        <taxon>Saccharinae</taxon>
        <taxon>Miscanthus</taxon>
    </lineage>
</organism>
<keyword evidence="5" id="KW-0539">Nucleus</keyword>
<dbReference type="PROSITE" id="PS51294">
    <property type="entry name" value="HTH_MYB"/>
    <property type="match status" value="1"/>
</dbReference>
<evidence type="ECO:0000256" key="2">
    <source>
        <dbReference type="ARBA" id="ARBA00023015"/>
    </source>
</evidence>
<keyword evidence="3" id="KW-0238">DNA-binding</keyword>
<dbReference type="FunFam" id="1.10.10.60:FF:000007">
    <property type="entry name" value="Two-component response regulator"/>
    <property type="match status" value="1"/>
</dbReference>
<keyword evidence="2" id="KW-0805">Transcription regulation</keyword>
<keyword evidence="9" id="KW-1185">Reference proteome</keyword>
<evidence type="ECO:0000259" key="7">
    <source>
        <dbReference type="PROSITE" id="PS51294"/>
    </source>
</evidence>
<dbReference type="Pfam" id="PF14379">
    <property type="entry name" value="Myb_CC_LHEQLE"/>
    <property type="match status" value="1"/>
</dbReference>
<comment type="caution">
    <text evidence="8">The sequence shown here is derived from an EMBL/GenBank/DDBJ whole genome shotgun (WGS) entry which is preliminary data.</text>
</comment>
<gene>
    <name evidence="8" type="ORF">NCGR_LOCUS29604</name>
</gene>
<dbReference type="InterPro" id="IPR009057">
    <property type="entry name" value="Homeodomain-like_sf"/>
</dbReference>
<evidence type="ECO:0000256" key="3">
    <source>
        <dbReference type="ARBA" id="ARBA00023125"/>
    </source>
</evidence>
<name>A0A811PHF5_9POAL</name>
<dbReference type="GO" id="GO:0003700">
    <property type="term" value="F:DNA-binding transcription factor activity"/>
    <property type="evidence" value="ECO:0007669"/>
    <property type="project" value="InterPro"/>
</dbReference>
<evidence type="ECO:0000256" key="5">
    <source>
        <dbReference type="ARBA" id="ARBA00023242"/>
    </source>
</evidence>
<evidence type="ECO:0000313" key="9">
    <source>
        <dbReference type="Proteomes" id="UP000604825"/>
    </source>
</evidence>
<dbReference type="InterPro" id="IPR006447">
    <property type="entry name" value="Myb_dom_plants"/>
</dbReference>
<accession>A0A811PHF5</accession>
<feature type="compositionally biased region" description="Polar residues" evidence="6">
    <location>
        <begin position="86"/>
        <end position="97"/>
    </location>
</feature>
<dbReference type="SUPFAM" id="SSF46689">
    <property type="entry name" value="Homeodomain-like"/>
    <property type="match status" value="1"/>
</dbReference>
<dbReference type="OrthoDB" id="551907at2759"/>
<dbReference type="AlphaFoldDB" id="A0A811PHF5"/>
<dbReference type="GO" id="GO:0003677">
    <property type="term" value="F:DNA binding"/>
    <property type="evidence" value="ECO:0007669"/>
    <property type="project" value="UniProtKB-KW"/>
</dbReference>
<dbReference type="PANTHER" id="PTHR31499:SF11">
    <property type="entry name" value="MYB FAMILY TRANSCRIPTION FACTOR PHL8"/>
    <property type="match status" value="1"/>
</dbReference>
<proteinExistence type="predicted"/>
<dbReference type="GO" id="GO:0005634">
    <property type="term" value="C:nucleus"/>
    <property type="evidence" value="ECO:0007669"/>
    <property type="project" value="UniProtKB-SubCell"/>
</dbReference>
<dbReference type="PANTHER" id="PTHR31499">
    <property type="entry name" value="MYB FAMILY TRANSCRIPTION FACTOR PHL11"/>
    <property type="match status" value="1"/>
</dbReference>
<dbReference type="Proteomes" id="UP000604825">
    <property type="component" value="Unassembled WGS sequence"/>
</dbReference>
<keyword evidence="4" id="KW-0804">Transcription</keyword>
<evidence type="ECO:0000256" key="6">
    <source>
        <dbReference type="SAM" id="MobiDB-lite"/>
    </source>
</evidence>
<feature type="region of interest" description="Disordered" evidence="6">
    <location>
        <begin position="77"/>
        <end position="104"/>
    </location>
</feature>
<feature type="domain" description="HTH myb-type" evidence="7">
    <location>
        <begin position="14"/>
        <end position="74"/>
    </location>
</feature>
<protein>
    <recommendedName>
        <fullName evidence="7">HTH myb-type domain-containing protein</fullName>
    </recommendedName>
</protein>